<gene>
    <name evidence="2" type="ORF">NCTC11343_04563</name>
</gene>
<dbReference type="GO" id="GO:0016887">
    <property type="term" value="F:ATP hydrolysis activity"/>
    <property type="evidence" value="ECO:0007669"/>
    <property type="project" value="InterPro"/>
</dbReference>
<dbReference type="EMBL" id="UAUU01000011">
    <property type="protein sequence ID" value="SPZ92540.1"/>
    <property type="molecule type" value="Genomic_DNA"/>
</dbReference>
<proteinExistence type="predicted"/>
<dbReference type="GO" id="GO:0005524">
    <property type="term" value="F:ATP binding"/>
    <property type="evidence" value="ECO:0007669"/>
    <property type="project" value="InterPro"/>
</dbReference>
<dbReference type="Pfam" id="PF00005">
    <property type="entry name" value="ABC_tran"/>
    <property type="match status" value="1"/>
</dbReference>
<name>A0A2X2LST0_SPHMU</name>
<evidence type="ECO:0000259" key="1">
    <source>
        <dbReference type="Pfam" id="PF00005"/>
    </source>
</evidence>
<dbReference type="AlphaFoldDB" id="A0A2X2LST0"/>
<dbReference type="RefSeq" id="WP_256604541.1">
    <property type="nucleotide sequence ID" value="NZ_UAUU01000011.1"/>
</dbReference>
<sequence>MTFIVGENGIGKSTLVEAIAINADFNPEGGSCNFNFSTMDSHSALFEDIQVIRTAYRNRDGYFLRAESFYNVATAVDQYEAQQSMVDRSHE</sequence>
<organism evidence="2 3">
    <name type="scientific">Sphingobacterium multivorum</name>
    <dbReference type="NCBI Taxonomy" id="28454"/>
    <lineage>
        <taxon>Bacteria</taxon>
        <taxon>Pseudomonadati</taxon>
        <taxon>Bacteroidota</taxon>
        <taxon>Sphingobacteriia</taxon>
        <taxon>Sphingobacteriales</taxon>
        <taxon>Sphingobacteriaceae</taxon>
        <taxon>Sphingobacterium</taxon>
    </lineage>
</organism>
<feature type="domain" description="ABC transporter" evidence="1">
    <location>
        <begin position="2"/>
        <end position="54"/>
    </location>
</feature>
<evidence type="ECO:0000313" key="3">
    <source>
        <dbReference type="Proteomes" id="UP000251241"/>
    </source>
</evidence>
<dbReference type="SUPFAM" id="SSF52540">
    <property type="entry name" value="P-loop containing nucleoside triphosphate hydrolases"/>
    <property type="match status" value="1"/>
</dbReference>
<dbReference type="InterPro" id="IPR003439">
    <property type="entry name" value="ABC_transporter-like_ATP-bd"/>
</dbReference>
<dbReference type="Gene3D" id="3.40.50.300">
    <property type="entry name" value="P-loop containing nucleotide triphosphate hydrolases"/>
    <property type="match status" value="1"/>
</dbReference>
<accession>A0A2X2LST0</accession>
<protein>
    <recommendedName>
        <fullName evidence="1">ABC transporter domain-containing protein</fullName>
    </recommendedName>
</protein>
<dbReference type="Proteomes" id="UP000251241">
    <property type="component" value="Unassembled WGS sequence"/>
</dbReference>
<dbReference type="InterPro" id="IPR027417">
    <property type="entry name" value="P-loop_NTPase"/>
</dbReference>
<evidence type="ECO:0000313" key="2">
    <source>
        <dbReference type="EMBL" id="SPZ92540.1"/>
    </source>
</evidence>
<reference evidence="2 3" key="1">
    <citation type="submission" date="2018-06" db="EMBL/GenBank/DDBJ databases">
        <authorList>
            <consortium name="Pathogen Informatics"/>
            <person name="Doyle S."/>
        </authorList>
    </citation>
    <scope>NUCLEOTIDE SEQUENCE [LARGE SCALE GENOMIC DNA]</scope>
    <source>
        <strain evidence="2 3">NCTC11343</strain>
    </source>
</reference>